<keyword evidence="2" id="KW-1185">Reference proteome</keyword>
<dbReference type="Proteomes" id="UP001595974">
    <property type="component" value="Unassembled WGS sequence"/>
</dbReference>
<evidence type="ECO:0000313" key="2">
    <source>
        <dbReference type="Proteomes" id="UP001595974"/>
    </source>
</evidence>
<organism evidence="1 2">
    <name type="scientific">Thauera sinica</name>
    <dbReference type="NCBI Taxonomy" id="2665146"/>
    <lineage>
        <taxon>Bacteria</taxon>
        <taxon>Pseudomonadati</taxon>
        <taxon>Pseudomonadota</taxon>
        <taxon>Betaproteobacteria</taxon>
        <taxon>Rhodocyclales</taxon>
        <taxon>Zoogloeaceae</taxon>
        <taxon>Thauera</taxon>
    </lineage>
</organism>
<gene>
    <name evidence="1" type="ORF">ACFPTN_10480</name>
</gene>
<evidence type="ECO:0000313" key="1">
    <source>
        <dbReference type="EMBL" id="MFC5769798.1"/>
    </source>
</evidence>
<name>A0ABW1AR72_9RHOO</name>
<sequence>MSISDYLASLNIGQLIHARSCCDELICRRQAAAMKQCWAVSDRDLNWRWFQEHEFVAAAEWLAKYAAAIERKGEAEDLLLTQHRLQEDEWQKLFGDDYKGGGV</sequence>
<proteinExistence type="predicted"/>
<reference evidence="2" key="1">
    <citation type="journal article" date="2019" name="Int. J. Syst. Evol. Microbiol.">
        <title>The Global Catalogue of Microorganisms (GCM) 10K type strain sequencing project: providing services to taxonomists for standard genome sequencing and annotation.</title>
        <authorList>
            <consortium name="The Broad Institute Genomics Platform"/>
            <consortium name="The Broad Institute Genome Sequencing Center for Infectious Disease"/>
            <person name="Wu L."/>
            <person name="Ma J."/>
        </authorList>
    </citation>
    <scope>NUCLEOTIDE SEQUENCE [LARGE SCALE GENOMIC DNA]</scope>
    <source>
        <strain evidence="2">SHR3</strain>
    </source>
</reference>
<accession>A0ABW1AR72</accession>
<comment type="caution">
    <text evidence="1">The sequence shown here is derived from an EMBL/GenBank/DDBJ whole genome shotgun (WGS) entry which is preliminary data.</text>
</comment>
<protein>
    <submittedName>
        <fullName evidence="1">Uncharacterized protein</fullName>
    </submittedName>
</protein>
<dbReference type="EMBL" id="JBHSOG010000042">
    <property type="protein sequence ID" value="MFC5769798.1"/>
    <property type="molecule type" value="Genomic_DNA"/>
</dbReference>
<dbReference type="RefSeq" id="WP_157748529.1">
    <property type="nucleotide sequence ID" value="NZ_JBHSOG010000042.1"/>
</dbReference>